<keyword evidence="3" id="KW-1185">Reference proteome</keyword>
<evidence type="ECO:0000256" key="1">
    <source>
        <dbReference type="SAM" id="MobiDB-lite"/>
    </source>
</evidence>
<protein>
    <submittedName>
        <fullName evidence="2">Uncharacterized protein</fullName>
    </submittedName>
</protein>
<dbReference type="EMBL" id="LT853705">
    <property type="protein sequence ID" value="SMQ56396.1"/>
    <property type="molecule type" value="Genomic_DNA"/>
</dbReference>
<proteinExistence type="predicted"/>
<sequence>MTAQDLSESTNLLKLRLSSVQYPEKILVFRHDNLNRGSFDAADSGVVQRRDDQQSRLKTPTSIKTKRDLEQLDMANCHAVWAGFAEAWNDLGVEFSLVQTTVKPAMETESSSLRKLRSVSYRHVCPLIEAAVAYTEQLDTDSDSEDEHCECVDKSKASQTIGQKDTQQEDVKIESDPKTISQASETAEILAIKTTEDPTIKAAEPRAAEMRLPAIKLSELATKATRVQVVKQAVESETAELEIIKHPDEGIIDEEDAVKHAAQVQATRNDGVHTRNEEVFGSAVIDPHFET</sequence>
<name>A0A1X7S9N8_ZYMT9</name>
<feature type="region of interest" description="Disordered" evidence="1">
    <location>
        <begin position="143"/>
        <end position="180"/>
    </location>
</feature>
<dbReference type="Proteomes" id="UP000215127">
    <property type="component" value="Chromosome 16"/>
</dbReference>
<evidence type="ECO:0000313" key="2">
    <source>
        <dbReference type="EMBL" id="SMQ56396.1"/>
    </source>
</evidence>
<dbReference type="AlphaFoldDB" id="A0A1X7S9N8"/>
<accession>A0A1X7S9N8</accession>
<organism evidence="2 3">
    <name type="scientific">Zymoseptoria tritici (strain ST99CH_3D7)</name>
    <dbReference type="NCBI Taxonomy" id="1276538"/>
    <lineage>
        <taxon>Eukaryota</taxon>
        <taxon>Fungi</taxon>
        <taxon>Dikarya</taxon>
        <taxon>Ascomycota</taxon>
        <taxon>Pezizomycotina</taxon>
        <taxon>Dothideomycetes</taxon>
        <taxon>Dothideomycetidae</taxon>
        <taxon>Mycosphaerellales</taxon>
        <taxon>Mycosphaerellaceae</taxon>
        <taxon>Zymoseptoria</taxon>
    </lineage>
</organism>
<reference evidence="2 3" key="1">
    <citation type="submission" date="2016-06" db="EMBL/GenBank/DDBJ databases">
        <authorList>
            <person name="Kjaerup R.B."/>
            <person name="Dalgaard T.S."/>
            <person name="Juul-Madsen H.R."/>
        </authorList>
    </citation>
    <scope>NUCLEOTIDE SEQUENCE [LARGE SCALE GENOMIC DNA]</scope>
</reference>
<evidence type="ECO:0000313" key="3">
    <source>
        <dbReference type="Proteomes" id="UP000215127"/>
    </source>
</evidence>
<feature type="compositionally biased region" description="Basic and acidic residues" evidence="1">
    <location>
        <begin position="166"/>
        <end position="177"/>
    </location>
</feature>
<gene>
    <name evidence="2" type="ORF">ZT3D7_G11551</name>
</gene>